<dbReference type="EMBL" id="UOFO01000003">
    <property type="protein sequence ID" value="VAW83313.1"/>
    <property type="molecule type" value="Genomic_DNA"/>
</dbReference>
<dbReference type="Pfam" id="PF08238">
    <property type="entry name" value="Sel1"/>
    <property type="match status" value="4"/>
</dbReference>
<dbReference type="SUPFAM" id="SSF81901">
    <property type="entry name" value="HCP-like"/>
    <property type="match status" value="1"/>
</dbReference>
<proteinExistence type="predicted"/>
<dbReference type="InterPro" id="IPR011990">
    <property type="entry name" value="TPR-like_helical_dom_sf"/>
</dbReference>
<organism evidence="1">
    <name type="scientific">hydrothermal vent metagenome</name>
    <dbReference type="NCBI Taxonomy" id="652676"/>
    <lineage>
        <taxon>unclassified sequences</taxon>
        <taxon>metagenomes</taxon>
        <taxon>ecological metagenomes</taxon>
    </lineage>
</organism>
<dbReference type="Gene3D" id="2.30.30.40">
    <property type="entry name" value="SH3 Domains"/>
    <property type="match status" value="1"/>
</dbReference>
<dbReference type="InterPro" id="IPR006597">
    <property type="entry name" value="Sel1-like"/>
</dbReference>
<dbReference type="SMART" id="SM00671">
    <property type="entry name" value="SEL1"/>
    <property type="match status" value="4"/>
</dbReference>
<dbReference type="Gene3D" id="1.25.40.10">
    <property type="entry name" value="Tetratricopeptide repeat domain"/>
    <property type="match status" value="2"/>
</dbReference>
<evidence type="ECO:0008006" key="2">
    <source>
        <dbReference type="Google" id="ProtNLM"/>
    </source>
</evidence>
<sequence>MTTLFSNILLAALLNSAPAQLHGDSFIVGFASYQEANYTEAHDMWHRLALKGNARSQYALGVMYELGQGVKHDYSTAAKWYTQAAEQGYAMARNNLAMLYESAQGVPQDFTIALKYYLLAAEQGLPSAQYNYALMHYEGVGVNQDYAIAREWLTKSADQGFASAQYNLGVMYHKGHGVPQDHVQAAKWFITAINTGAIRAQTGLRLLLKDKNKVVTLAKVDVYISPDSNADVISHLDAGQHIYTLSKKGTWVAVLLHDQETLGWVDHRLLD</sequence>
<dbReference type="InterPro" id="IPR050767">
    <property type="entry name" value="Sel1_AlgK"/>
</dbReference>
<dbReference type="PANTHER" id="PTHR11102:SF160">
    <property type="entry name" value="ERAD-ASSOCIATED E3 UBIQUITIN-PROTEIN LIGASE COMPONENT HRD3"/>
    <property type="match status" value="1"/>
</dbReference>
<name>A0A3B0Z524_9ZZZZ</name>
<gene>
    <name evidence="1" type="ORF">MNBD_GAMMA16-420</name>
</gene>
<accession>A0A3B0Z524</accession>
<dbReference type="AlphaFoldDB" id="A0A3B0Z524"/>
<dbReference type="PANTHER" id="PTHR11102">
    <property type="entry name" value="SEL-1-LIKE PROTEIN"/>
    <property type="match status" value="1"/>
</dbReference>
<reference evidence="1" key="1">
    <citation type="submission" date="2018-06" db="EMBL/GenBank/DDBJ databases">
        <authorList>
            <person name="Zhirakovskaya E."/>
        </authorList>
    </citation>
    <scope>NUCLEOTIDE SEQUENCE</scope>
</reference>
<protein>
    <recommendedName>
        <fullName evidence="2">SH3b domain-containing protein</fullName>
    </recommendedName>
</protein>
<evidence type="ECO:0000313" key="1">
    <source>
        <dbReference type="EMBL" id="VAW83313.1"/>
    </source>
</evidence>